<protein>
    <submittedName>
        <fullName evidence="3">DUF917 domain-containing protein</fullName>
    </submittedName>
</protein>
<sequence>MPPSRPASGAQITAADVAALYAGANFYSPSVGDTTRVTLIDWLTGLLGETGPLPLLKPESMPATSWCAALCILGSGAALADLPPAGDEFVTAVRTLERTIDRPLAAVYPLAAATVSALFPVIAAAQLGLPLLDCDGMGRAFAQINQTTMFLAGLSVSPAVLTGAAGETFTLTSPNSERADVLSRSALDVLGGWAAFAAYPASIGDTARGASRGNVSRLLEVGRLLLEPMSTDLLVNRLSAVNATRRIARGRIVDLEHLTRPADLSVPTHPTSAVLDEVGGAILRLELRSEIVAAFVDGVLTAAAPDLISLFDVRSGRMAALDSLENGDLLDVLVTPADAVWYSPEGLALVGPSVHHIPLDHPRRR</sequence>
<name>A0AAU8DPY3_9ACTN</name>
<gene>
    <name evidence="3" type="ORF">ABLG96_02575</name>
</gene>
<dbReference type="RefSeq" id="WP_353649868.1">
    <property type="nucleotide sequence ID" value="NZ_CP159218.1"/>
</dbReference>
<organism evidence="3">
    <name type="scientific">Nakamurella sp. A5-74</name>
    <dbReference type="NCBI Taxonomy" id="3158264"/>
    <lineage>
        <taxon>Bacteria</taxon>
        <taxon>Bacillati</taxon>
        <taxon>Actinomycetota</taxon>
        <taxon>Actinomycetes</taxon>
        <taxon>Nakamurellales</taxon>
        <taxon>Nakamurellaceae</taxon>
        <taxon>Nakamurella</taxon>
    </lineage>
</organism>
<reference evidence="3" key="1">
    <citation type="submission" date="2024-05" db="EMBL/GenBank/DDBJ databases">
        <authorList>
            <person name="Cai S.Y."/>
            <person name="Jin L.M."/>
            <person name="Li H.R."/>
        </authorList>
    </citation>
    <scope>NUCLEOTIDE SEQUENCE</scope>
    <source>
        <strain evidence="3">A5-74</strain>
    </source>
</reference>
<dbReference type="InterPro" id="IPR048350">
    <property type="entry name" value="S-Me-THD-like_C"/>
</dbReference>
<evidence type="ECO:0000313" key="3">
    <source>
        <dbReference type="EMBL" id="XCG64255.1"/>
    </source>
</evidence>
<dbReference type="Gene3D" id="3.40.1610.10">
    <property type="entry name" value="CV3147-like domain"/>
    <property type="match status" value="1"/>
</dbReference>
<dbReference type="Pfam" id="PF06032">
    <property type="entry name" value="S-Me-THD_N"/>
    <property type="match status" value="1"/>
</dbReference>
<feature type="domain" description="S-Me-THD-like C-terminal" evidence="2">
    <location>
        <begin position="177"/>
        <end position="354"/>
    </location>
</feature>
<dbReference type="InterPro" id="IPR010318">
    <property type="entry name" value="S-Me-THD_N"/>
</dbReference>
<dbReference type="SUPFAM" id="SSF160991">
    <property type="entry name" value="CV3147-like"/>
    <property type="match status" value="1"/>
</dbReference>
<feature type="domain" description="S-Me-THD N-terminal" evidence="1">
    <location>
        <begin position="16"/>
        <end position="172"/>
    </location>
</feature>
<evidence type="ECO:0000259" key="1">
    <source>
        <dbReference type="Pfam" id="PF06032"/>
    </source>
</evidence>
<dbReference type="Pfam" id="PF20906">
    <property type="entry name" value="S-Me-THD_C"/>
    <property type="match status" value="1"/>
</dbReference>
<dbReference type="InterPro" id="IPR027479">
    <property type="entry name" value="S-Me-THD_N_sf"/>
</dbReference>
<evidence type="ECO:0000259" key="2">
    <source>
        <dbReference type="Pfam" id="PF20906"/>
    </source>
</evidence>
<dbReference type="EMBL" id="CP159218">
    <property type="protein sequence ID" value="XCG64255.1"/>
    <property type="molecule type" value="Genomic_DNA"/>
</dbReference>
<accession>A0AAU8DPY3</accession>
<proteinExistence type="predicted"/>
<dbReference type="AlphaFoldDB" id="A0AAU8DPY3"/>